<comment type="subcellular location">
    <subcellularLocation>
        <location evidence="1">Cell envelope</location>
    </subcellularLocation>
</comment>
<dbReference type="PROSITE" id="PS51257">
    <property type="entry name" value="PROKAR_LIPOPROTEIN"/>
    <property type="match status" value="1"/>
</dbReference>
<feature type="domain" description="Heparinase II/III-like C-terminal" evidence="2">
    <location>
        <begin position="544"/>
        <end position="599"/>
    </location>
</feature>
<gene>
    <name evidence="3" type="ORF">H5P28_15715</name>
</gene>
<accession>A0A842HJB3</accession>
<dbReference type="Gene3D" id="1.50.10.100">
    <property type="entry name" value="Chondroitin AC/alginate lyase"/>
    <property type="match status" value="1"/>
</dbReference>
<dbReference type="GO" id="GO:0016829">
    <property type="term" value="F:lyase activity"/>
    <property type="evidence" value="ECO:0007669"/>
    <property type="project" value="InterPro"/>
</dbReference>
<evidence type="ECO:0000313" key="3">
    <source>
        <dbReference type="EMBL" id="MBC2595714.1"/>
    </source>
</evidence>
<dbReference type="AlphaFoldDB" id="A0A842HJB3"/>
<dbReference type="Proteomes" id="UP000546464">
    <property type="component" value="Unassembled WGS sequence"/>
</dbReference>
<dbReference type="InterPro" id="IPR012480">
    <property type="entry name" value="Hepar_II_III_C"/>
</dbReference>
<comment type="caution">
    <text evidence="3">The sequence shown here is derived from an EMBL/GenBank/DDBJ whole genome shotgun (WGS) entry which is preliminary data.</text>
</comment>
<dbReference type="Gene3D" id="2.70.98.70">
    <property type="match status" value="2"/>
</dbReference>
<keyword evidence="4" id="KW-1185">Reference proteome</keyword>
<protein>
    <submittedName>
        <fullName evidence="3">Heparinase II/III family protein</fullName>
    </submittedName>
</protein>
<reference evidence="3 4" key="1">
    <citation type="submission" date="2020-07" db="EMBL/GenBank/DDBJ databases">
        <authorList>
            <person name="Feng X."/>
        </authorList>
    </citation>
    <scope>NUCLEOTIDE SEQUENCE [LARGE SCALE GENOMIC DNA]</scope>
    <source>
        <strain evidence="3 4">JCM31066</strain>
    </source>
</reference>
<evidence type="ECO:0000313" key="4">
    <source>
        <dbReference type="Proteomes" id="UP000546464"/>
    </source>
</evidence>
<sequence>MKPTFAYLPLVGGLFVLTLSACVLAPALRAGDAAPAASSLRVAAAGERPVAPCRGLTYTPEGIETVRETARDSTRGQLLAAEIFENAQPWLAMSDEEIRALVPTADSVLAVGYAGDPKTGQSWPSWARSGGMCSLDRPGTVRSPYTGDIYGAAGPGEEYYDAGDGWVRPSDQKRFYFKGVWNSWIIDQMHDAVDTLSLAYMLSGDPAVADRALLILDELATLVAQRSPEQGAIDGFSYGKENKNFLCYSGNHANSRTLNTVFALDLLGNVSRASQSAGDGSGRTVFEKIRDQYFDVYELNYKETRHTLYNHTTILYANELAQGVLFGNPEMIREGIDVLVVWLEQTLNRDGQYYENAGGYERVGVNYAATLMLPLSNYDPSNYPDPQLYPKPEDYPFALKFGNDPSWYSAAFLMKYRMMASGRMIAFGDMWEDRLVLPGEVREWDPRLWCSFARLLYWQTDNEEWKEQISERYWSLPEEVRSEPTLGNVYEMGMSQWIEPERPHEEPEMKDSLLQDSSDLLPAKMIALVRSGEGEDHRAAFLSGSVHYSHGHDDQLGLILYAKGMNLTGIYGYPAAGSPAHRGWAIKPASHWTLVVNEDLPAPDYPAKNAPPASLQGWVTKDMGLSAQLVEMSNPYLWQDRIAPDMSEYRRLLWMVDVSDEEFYYLDFFRAEGGRTHDYFWTGQWLDQASPGEGFAVDGIEPEEIPGVWSLAGLNPRYRDADFNVPGRSWGERLDPGKRGTIRPIGIPGEAINIDSAWNPPPQNGYGFIYDVKEDVTDDNWSASWDLIDGRNTMRLTFVNNEEQEAIVARNPAAEVDRYHSMVVARRSGAEPLKSQFAALVEVAEDGQWPVLEAERIELDPAAGMGVRLTLDNGCTDTLLAGQSERSKLDDGEVRLVGARGFVRTGPDGDVREMLLHEGTFLEAGAFRLTFPEPNWRAKVIEVIPDDRHNRVVLDDSLPTGRILAGQPVMFSGDKGRAGPATLQDVTYMIEAVSASPKGSVLDFGSQRMVSSTVVVDTIEADGAVTSTWPNEILGGRYRDTGYYTGRKVAAAGDRSRSTVVESYPNRKKFYPHEGGLFKSGEKLEFYLVQDGDQARIPHVATLKQMGEGQWRLSSNAAVGIRIPVAQKAVLYASAGGTERKLAASANGFVECVVPVDWTVDGNMVLDLRPE</sequence>
<dbReference type="Pfam" id="PF07940">
    <property type="entry name" value="Hepar_II_III_C"/>
    <property type="match status" value="1"/>
</dbReference>
<organism evidence="3 4">
    <name type="scientific">Ruficoccus amylovorans</name>
    <dbReference type="NCBI Taxonomy" id="1804625"/>
    <lineage>
        <taxon>Bacteria</taxon>
        <taxon>Pseudomonadati</taxon>
        <taxon>Verrucomicrobiota</taxon>
        <taxon>Opitutia</taxon>
        <taxon>Puniceicoccales</taxon>
        <taxon>Cerasicoccaceae</taxon>
        <taxon>Ruficoccus</taxon>
    </lineage>
</organism>
<dbReference type="RefSeq" id="WP_185676651.1">
    <property type="nucleotide sequence ID" value="NZ_JACHVB010000052.1"/>
</dbReference>
<evidence type="ECO:0000256" key="1">
    <source>
        <dbReference type="ARBA" id="ARBA00004196"/>
    </source>
</evidence>
<evidence type="ECO:0000259" key="2">
    <source>
        <dbReference type="Pfam" id="PF07940"/>
    </source>
</evidence>
<dbReference type="InterPro" id="IPR008929">
    <property type="entry name" value="Chondroitin_lyas"/>
</dbReference>
<dbReference type="EMBL" id="JACHVB010000052">
    <property type="protein sequence ID" value="MBC2595714.1"/>
    <property type="molecule type" value="Genomic_DNA"/>
</dbReference>
<name>A0A842HJB3_9BACT</name>
<dbReference type="GO" id="GO:0030313">
    <property type="term" value="C:cell envelope"/>
    <property type="evidence" value="ECO:0007669"/>
    <property type="project" value="UniProtKB-SubCell"/>
</dbReference>
<proteinExistence type="predicted"/>
<dbReference type="SUPFAM" id="SSF48230">
    <property type="entry name" value="Chondroitin AC/alginate lyase"/>
    <property type="match status" value="1"/>
</dbReference>